<dbReference type="GeneID" id="66064504"/>
<evidence type="ECO:0000313" key="1">
    <source>
        <dbReference type="EMBL" id="QUC19485.1"/>
    </source>
</evidence>
<protein>
    <submittedName>
        <fullName evidence="1">Uncharacterized protein</fullName>
    </submittedName>
</protein>
<dbReference type="KEGG" id="uvi:66064504"/>
<dbReference type="AlphaFoldDB" id="A0A8E5HQG1"/>
<evidence type="ECO:0000313" key="2">
    <source>
        <dbReference type="Proteomes" id="UP000027002"/>
    </source>
</evidence>
<dbReference type="Proteomes" id="UP000027002">
    <property type="component" value="Chromosome 3"/>
</dbReference>
<proteinExistence type="predicted"/>
<accession>A0A8E5HQG1</accession>
<keyword evidence="2" id="KW-1185">Reference proteome</keyword>
<dbReference type="EMBL" id="CP072755">
    <property type="protein sequence ID" value="QUC19485.1"/>
    <property type="molecule type" value="Genomic_DNA"/>
</dbReference>
<gene>
    <name evidence="1" type="ORF">UV8b_03726</name>
</gene>
<name>A0A8E5HQG1_USTVR</name>
<dbReference type="RefSeq" id="XP_042997158.1">
    <property type="nucleotide sequence ID" value="XM_043141224.1"/>
</dbReference>
<sequence>MVSGVQWLNGILKQRTEWHFYLLCCTNDELVMIHAGDIVAWMQNTTLTMARGLRSTLAQQHQGRDTASHNNVTSDCKAQPDVVDCGLLCILTFFRPDAETDVWGSVVLPKLPQEENCNTRRPAGYSILRNLAWLVPSSGRLVRIFTYSEVV</sequence>
<organism evidence="1 2">
    <name type="scientific">Ustilaginoidea virens</name>
    <name type="common">Rice false smut fungus</name>
    <name type="synonym">Villosiclava virens</name>
    <dbReference type="NCBI Taxonomy" id="1159556"/>
    <lineage>
        <taxon>Eukaryota</taxon>
        <taxon>Fungi</taxon>
        <taxon>Dikarya</taxon>
        <taxon>Ascomycota</taxon>
        <taxon>Pezizomycotina</taxon>
        <taxon>Sordariomycetes</taxon>
        <taxon>Hypocreomycetidae</taxon>
        <taxon>Hypocreales</taxon>
        <taxon>Clavicipitaceae</taxon>
        <taxon>Ustilaginoidea</taxon>
    </lineage>
</organism>
<reference evidence="1" key="1">
    <citation type="submission" date="2020-03" db="EMBL/GenBank/DDBJ databases">
        <title>A mixture of massive structural variations and highly conserved coding sequences in Ustilaginoidea virens genome.</title>
        <authorList>
            <person name="Zhang K."/>
            <person name="Zhao Z."/>
            <person name="Zhang Z."/>
            <person name="Li Y."/>
            <person name="Hsiang T."/>
            <person name="Sun W."/>
        </authorList>
    </citation>
    <scope>NUCLEOTIDE SEQUENCE</scope>
    <source>
        <strain evidence="1">UV-8b</strain>
    </source>
</reference>